<keyword evidence="3" id="KW-1185">Reference proteome</keyword>
<reference evidence="2 3" key="1">
    <citation type="submission" date="2019-06" db="EMBL/GenBank/DDBJ databases">
        <title>Complete genome sequence of Methanoculleus chikugoensis strain MG62.</title>
        <authorList>
            <person name="Asakawa S."/>
            <person name="Dianou D."/>
        </authorList>
    </citation>
    <scope>NUCLEOTIDE SEQUENCE [LARGE SCALE GENOMIC DNA]</scope>
    <source>
        <strain evidence="2 3">MG62</strain>
    </source>
</reference>
<evidence type="ECO:0000313" key="2">
    <source>
        <dbReference type="EMBL" id="BBL68972.1"/>
    </source>
</evidence>
<evidence type="ECO:0008006" key="4">
    <source>
        <dbReference type="Google" id="ProtNLM"/>
    </source>
</evidence>
<sequence>MGGQIGVRYSRSDGGGSAHVPQPQQPLTPNPQNQRLLPQTGRRPDSMAPCGVYCGACPSFGKGCRGCCSEKRKQRHTSKGNCTIRRCCFEEKGIALRSQCTDVPCRLTDELQGSYPGNERFRYRHKIYENLQEIEEQAPDAWLPGEKAKRRRPVCGKTIVFYHYRCPAYGYEPGRRE</sequence>
<accession>A0ABN5XQD1</accession>
<proteinExistence type="predicted"/>
<feature type="compositionally biased region" description="Low complexity" evidence="1">
    <location>
        <begin position="30"/>
        <end position="40"/>
    </location>
</feature>
<dbReference type="Proteomes" id="UP000824969">
    <property type="component" value="Chromosome"/>
</dbReference>
<evidence type="ECO:0000313" key="3">
    <source>
        <dbReference type="Proteomes" id="UP000824969"/>
    </source>
</evidence>
<gene>
    <name evidence="2" type="ORF">MchiMG62_21530</name>
</gene>
<dbReference type="EMBL" id="AP019781">
    <property type="protein sequence ID" value="BBL68972.1"/>
    <property type="molecule type" value="Genomic_DNA"/>
</dbReference>
<organism evidence="2 3">
    <name type="scientific">Methanoculleus chikugoensis</name>
    <dbReference type="NCBI Taxonomy" id="118126"/>
    <lineage>
        <taxon>Archaea</taxon>
        <taxon>Methanobacteriati</taxon>
        <taxon>Methanobacteriota</taxon>
        <taxon>Stenosarchaea group</taxon>
        <taxon>Methanomicrobia</taxon>
        <taxon>Methanomicrobiales</taxon>
        <taxon>Methanomicrobiaceae</taxon>
        <taxon>Methanoculleus</taxon>
    </lineage>
</organism>
<evidence type="ECO:0000256" key="1">
    <source>
        <dbReference type="SAM" id="MobiDB-lite"/>
    </source>
</evidence>
<protein>
    <recommendedName>
        <fullName evidence="4">CXXC-type domain-containing protein</fullName>
    </recommendedName>
</protein>
<name>A0ABN5XQD1_9EURY</name>
<feature type="region of interest" description="Disordered" evidence="1">
    <location>
        <begin position="1"/>
        <end position="43"/>
    </location>
</feature>